<dbReference type="Gene3D" id="1.20.1730.10">
    <property type="entry name" value="Sodium/glucose cotransporter"/>
    <property type="match status" value="1"/>
</dbReference>
<feature type="transmembrane region" description="Helical" evidence="12">
    <location>
        <begin position="109"/>
        <end position="132"/>
    </location>
</feature>
<feature type="transmembrane region" description="Helical" evidence="12">
    <location>
        <begin position="34"/>
        <end position="54"/>
    </location>
</feature>
<feature type="transmembrane region" description="Helical" evidence="12">
    <location>
        <begin position="144"/>
        <end position="165"/>
    </location>
</feature>
<dbReference type="PROSITE" id="PS50283">
    <property type="entry name" value="NA_SOLUT_SYMP_3"/>
    <property type="match status" value="1"/>
</dbReference>
<feature type="transmembrane region" description="Helical" evidence="12">
    <location>
        <begin position="177"/>
        <end position="201"/>
    </location>
</feature>
<dbReference type="InterPro" id="IPR001734">
    <property type="entry name" value="Na/solute_symporter"/>
</dbReference>
<evidence type="ECO:0000313" key="13">
    <source>
        <dbReference type="EMBL" id="KAK9708912.1"/>
    </source>
</evidence>
<dbReference type="InterPro" id="IPR051163">
    <property type="entry name" value="Sodium:Solute_Symporter_SSF"/>
</dbReference>
<evidence type="ECO:0000256" key="1">
    <source>
        <dbReference type="ARBA" id="ARBA00004651"/>
    </source>
</evidence>
<dbReference type="PANTHER" id="PTHR42985">
    <property type="entry name" value="SODIUM-COUPLED MONOCARBOXYLATE TRANSPORTER"/>
    <property type="match status" value="1"/>
</dbReference>
<evidence type="ECO:0000256" key="12">
    <source>
        <dbReference type="SAM" id="Phobius"/>
    </source>
</evidence>
<dbReference type="NCBIfam" id="TIGR00813">
    <property type="entry name" value="sss"/>
    <property type="match status" value="1"/>
</dbReference>
<feature type="transmembrane region" description="Helical" evidence="12">
    <location>
        <begin position="364"/>
        <end position="383"/>
    </location>
</feature>
<keyword evidence="14" id="KW-1185">Reference proteome</keyword>
<keyword evidence="8" id="KW-0406">Ion transport</keyword>
<feature type="transmembrane region" description="Helical" evidence="12">
    <location>
        <begin position="66"/>
        <end position="88"/>
    </location>
</feature>
<feature type="transmembrane region" description="Helical" evidence="12">
    <location>
        <begin position="259"/>
        <end position="282"/>
    </location>
</feature>
<evidence type="ECO:0000256" key="3">
    <source>
        <dbReference type="ARBA" id="ARBA00022448"/>
    </source>
</evidence>
<dbReference type="GO" id="GO:0015293">
    <property type="term" value="F:symporter activity"/>
    <property type="evidence" value="ECO:0007669"/>
    <property type="project" value="TreeGrafter"/>
</dbReference>
<evidence type="ECO:0000256" key="11">
    <source>
        <dbReference type="RuleBase" id="RU362091"/>
    </source>
</evidence>
<name>A0AAW1JXV0_POPJA</name>
<dbReference type="EMBL" id="JASPKY010000319">
    <property type="protein sequence ID" value="KAK9708912.1"/>
    <property type="molecule type" value="Genomic_DNA"/>
</dbReference>
<evidence type="ECO:0000256" key="4">
    <source>
        <dbReference type="ARBA" id="ARBA00022475"/>
    </source>
</evidence>
<organism evidence="13 14">
    <name type="scientific">Popillia japonica</name>
    <name type="common">Japanese beetle</name>
    <dbReference type="NCBI Taxonomy" id="7064"/>
    <lineage>
        <taxon>Eukaryota</taxon>
        <taxon>Metazoa</taxon>
        <taxon>Ecdysozoa</taxon>
        <taxon>Arthropoda</taxon>
        <taxon>Hexapoda</taxon>
        <taxon>Insecta</taxon>
        <taxon>Pterygota</taxon>
        <taxon>Neoptera</taxon>
        <taxon>Endopterygota</taxon>
        <taxon>Coleoptera</taxon>
        <taxon>Polyphaga</taxon>
        <taxon>Scarabaeiformia</taxon>
        <taxon>Scarabaeidae</taxon>
        <taxon>Rutelinae</taxon>
        <taxon>Popillia</taxon>
    </lineage>
</organism>
<accession>A0AAW1JXV0</accession>
<evidence type="ECO:0000256" key="7">
    <source>
        <dbReference type="ARBA" id="ARBA00023053"/>
    </source>
</evidence>
<sequence>MLGVSVLIGIYFGYFGKKQTTANEYLLGGKTMKVFPVAMSLVASNISSIAMLSIPADVYKYGATVVFLSISHIIGCIVAAYITVPIFHQLQITSTYEYLQLRFNNKIRLMGSILYNINTMLYLPIVIYGPALALSQVTPVNLHLINPIICVICIFYTTIGGLKAVIWTDTLQLTAMFGALIAVLAIGVNSIGGLQNVFIHASAGERLNFDYDIDPTKRDTFWAIVIGWTIFSMPQIAINQGSIQKFLSLPTISDTKKSLIIYGFCTIFFKCSGILTGLIMYARYRDCDPFTSKVVKKDDQLLPFYVVDVAGEVPGLSGLFIAGVFCASLSTLSAHMNSLSGLIYEDFVSHFVPKDIDDRKVSNILKVIVVIIGVVATCLIFVIQHLGGLFALGITLSGITAGPLLGLFTLGMVFPFANSKGALIGSATSLVLTSFIVIKNQIYKASGIINYPPKPLSVDGCLSNSTNFTVGPISKTVETSAEDVFVLFRITHYYNTFIGVVILLLVALPISWFTRKNEQVDTNLITPPMRWAVPKESSERKDAISMEELTQLNGKK</sequence>
<dbReference type="Pfam" id="PF00474">
    <property type="entry name" value="SSF"/>
    <property type="match status" value="1"/>
</dbReference>
<keyword evidence="10" id="KW-0739">Sodium transport</keyword>
<reference evidence="13 14" key="1">
    <citation type="journal article" date="2024" name="BMC Genomics">
        <title>De novo assembly and annotation of Popillia japonica's genome with initial clues to its potential as an invasive pest.</title>
        <authorList>
            <person name="Cucini C."/>
            <person name="Boschi S."/>
            <person name="Funari R."/>
            <person name="Cardaioli E."/>
            <person name="Iannotti N."/>
            <person name="Marturano G."/>
            <person name="Paoli F."/>
            <person name="Bruttini M."/>
            <person name="Carapelli A."/>
            <person name="Frati F."/>
            <person name="Nardi F."/>
        </authorList>
    </citation>
    <scope>NUCLEOTIDE SEQUENCE [LARGE SCALE GENOMIC DNA]</scope>
    <source>
        <strain evidence="13">DMR45628</strain>
    </source>
</reference>
<dbReference type="PANTHER" id="PTHR42985:SF21">
    <property type="entry name" value="SODIUM-DEPENDENT MULTIVITAMIN TRANSPORTER-LIKE PROTEIN"/>
    <property type="match status" value="1"/>
</dbReference>
<dbReference type="GO" id="GO:0006814">
    <property type="term" value="P:sodium ion transport"/>
    <property type="evidence" value="ECO:0007669"/>
    <property type="project" value="UniProtKB-KW"/>
</dbReference>
<proteinExistence type="inferred from homology"/>
<evidence type="ECO:0000313" key="14">
    <source>
        <dbReference type="Proteomes" id="UP001458880"/>
    </source>
</evidence>
<keyword evidence="6 12" id="KW-1133">Transmembrane helix</keyword>
<comment type="subcellular location">
    <subcellularLocation>
        <location evidence="1">Cell membrane</location>
        <topology evidence="1">Multi-pass membrane protein</topology>
    </subcellularLocation>
</comment>
<dbReference type="CDD" id="cd11492">
    <property type="entry name" value="SLC5sbd_NIS-SMVT"/>
    <property type="match status" value="1"/>
</dbReference>
<feature type="transmembrane region" description="Helical" evidence="12">
    <location>
        <begin position="302"/>
        <end position="327"/>
    </location>
</feature>
<keyword evidence="3" id="KW-0813">Transport</keyword>
<protein>
    <submittedName>
        <fullName evidence="13">Sodium:solute symporter family</fullName>
    </submittedName>
</protein>
<evidence type="ECO:0000256" key="2">
    <source>
        <dbReference type="ARBA" id="ARBA00006434"/>
    </source>
</evidence>
<keyword evidence="4" id="KW-1003">Cell membrane</keyword>
<dbReference type="GO" id="GO:0005886">
    <property type="term" value="C:plasma membrane"/>
    <property type="evidence" value="ECO:0007669"/>
    <property type="project" value="UniProtKB-SubCell"/>
</dbReference>
<evidence type="ECO:0000256" key="8">
    <source>
        <dbReference type="ARBA" id="ARBA00023065"/>
    </source>
</evidence>
<keyword evidence="7" id="KW-0915">Sodium</keyword>
<keyword evidence="5 12" id="KW-0812">Transmembrane</keyword>
<feature type="transmembrane region" description="Helical" evidence="12">
    <location>
        <begin position="421"/>
        <end position="438"/>
    </location>
</feature>
<evidence type="ECO:0000256" key="9">
    <source>
        <dbReference type="ARBA" id="ARBA00023136"/>
    </source>
</evidence>
<gene>
    <name evidence="13" type="ORF">QE152_g26907</name>
</gene>
<evidence type="ECO:0000256" key="5">
    <source>
        <dbReference type="ARBA" id="ARBA00022692"/>
    </source>
</evidence>
<comment type="caution">
    <text evidence="13">The sequence shown here is derived from an EMBL/GenBank/DDBJ whole genome shotgun (WGS) entry which is preliminary data.</text>
</comment>
<keyword evidence="9 12" id="KW-0472">Membrane</keyword>
<evidence type="ECO:0000256" key="6">
    <source>
        <dbReference type="ARBA" id="ARBA00022989"/>
    </source>
</evidence>
<feature type="transmembrane region" description="Helical" evidence="12">
    <location>
        <begin position="493"/>
        <end position="513"/>
    </location>
</feature>
<comment type="similarity">
    <text evidence="2 11">Belongs to the sodium:solute symporter (SSF) (TC 2.A.21) family.</text>
</comment>
<evidence type="ECO:0000256" key="10">
    <source>
        <dbReference type="ARBA" id="ARBA00023201"/>
    </source>
</evidence>
<feature type="transmembrane region" description="Helical" evidence="12">
    <location>
        <begin position="389"/>
        <end position="414"/>
    </location>
</feature>
<dbReference type="InterPro" id="IPR038377">
    <property type="entry name" value="Na/Glc_symporter_sf"/>
</dbReference>
<dbReference type="Proteomes" id="UP001458880">
    <property type="component" value="Unassembled WGS sequence"/>
</dbReference>
<dbReference type="AlphaFoldDB" id="A0AAW1JXV0"/>
<feature type="transmembrane region" description="Helical" evidence="12">
    <location>
        <begin position="221"/>
        <end position="238"/>
    </location>
</feature>